<dbReference type="EMBL" id="RWGY01000029">
    <property type="protein sequence ID" value="TVU19004.1"/>
    <property type="molecule type" value="Genomic_DNA"/>
</dbReference>
<feature type="region of interest" description="Disordered" evidence="1">
    <location>
        <begin position="796"/>
        <end position="820"/>
    </location>
</feature>
<protein>
    <recommendedName>
        <fullName evidence="3">F-box protein AT5G49610-like beta-propeller domain-containing protein</fullName>
    </recommendedName>
</protein>
<dbReference type="Proteomes" id="UP000324897">
    <property type="component" value="Chromosome 7"/>
</dbReference>
<reference evidence="4 5" key="1">
    <citation type="journal article" date="2019" name="Sci. Rep.">
        <title>A high-quality genome of Eragrostis curvula grass provides insights into Poaceae evolution and supports new strategies to enhance forage quality.</title>
        <authorList>
            <person name="Carballo J."/>
            <person name="Santos B.A.C.M."/>
            <person name="Zappacosta D."/>
            <person name="Garbus I."/>
            <person name="Selva J.P."/>
            <person name="Gallo C.A."/>
            <person name="Diaz A."/>
            <person name="Albertini E."/>
            <person name="Caccamo M."/>
            <person name="Echenique V."/>
        </authorList>
    </citation>
    <scope>NUCLEOTIDE SEQUENCE [LARGE SCALE GENOMIC DNA]</scope>
    <source>
        <strain evidence="5">cv. Victoria</strain>
        <tissue evidence="4">Leaf</tissue>
    </source>
</reference>
<keyword evidence="2" id="KW-0732">Signal</keyword>
<dbReference type="PANTHER" id="PTHR32133:SF398">
    <property type="entry name" value="F-BOX DOMAIN-CONTAINING PROTEIN"/>
    <property type="match status" value="1"/>
</dbReference>
<dbReference type="OrthoDB" id="617920at2759"/>
<sequence>MASFRALLTSCFFGLAPAPAPALENDHILREILTRLPPLRSTLLRAFLVCKRWCRLLSDPVFLRCYRTYHRTPPLLGYFSNGVGGPDFTPTLSPPDRIPCERLSLLQDPDDPARLFFICFRHGLALLINRRQLEAVVWDPITGCQHTVPYAPEFRIGGGASCIHGAVMSSGADGDGRDGCLSPFKVVLIRTERSNNGDRTRVFMAVYESVTGKWSHTSSIVIPFSYWITLPNALVRNALCGFFHWRDGILEFDLDTNSVRVIQKPKTILYNDDSTFRVVRAQDQGLGLAVLSSMTIQLWARKAGSSDATMGWVLENTVELDRLDYPLFPADEETNYTIIFPKVVGFDEDNNAIHVAANCVVFTIQLDSLQCTKLFDCDYRMDSYYPYASFYTLGWWSRLERHGAAWLGGDGSGDVRRLRERIRAASVRTVPPSTVGCPSSLSVSSSKIRRWGDASSAGWGADGRRPVMNSKFLVLVGFHRYVCGIGFRKPLDKMLQLRQGPDGSSRWQRHEWLQLQELLFADERDHGGCWCLLIVSNQKPLDKMLQLRQGPDGSSRWQRHEWLQLQELLFADERDHCGCWCLLIVSNQSLTLGKDIVSDPWCGALNVSASILLIVESRWIDDMLLMSAPKGLLTRKQEELSFMSELLSPKFLKPISILHLHLVGEKKPRAGRRLLLRVRGGAEEGEGQRSGLLAVEGHVGAAHGELLLHRRGTPRPPLPLTRPASRSSPASWSRPPRSRARPSPSTRCGGARRRQGSAVDEPPPGRCPLAVEMPARHGGAVAPWSLVGCSASSACLSGSIGSEEGVRRGGRGRGLNLKRK</sequence>
<organism evidence="4 5">
    <name type="scientific">Eragrostis curvula</name>
    <name type="common">weeping love grass</name>
    <dbReference type="NCBI Taxonomy" id="38414"/>
    <lineage>
        <taxon>Eukaryota</taxon>
        <taxon>Viridiplantae</taxon>
        <taxon>Streptophyta</taxon>
        <taxon>Embryophyta</taxon>
        <taxon>Tracheophyta</taxon>
        <taxon>Spermatophyta</taxon>
        <taxon>Magnoliopsida</taxon>
        <taxon>Liliopsida</taxon>
        <taxon>Poales</taxon>
        <taxon>Poaceae</taxon>
        <taxon>PACMAD clade</taxon>
        <taxon>Chloridoideae</taxon>
        <taxon>Eragrostideae</taxon>
        <taxon>Eragrostidinae</taxon>
        <taxon>Eragrostis</taxon>
    </lineage>
</organism>
<feature type="non-terminal residue" evidence="4">
    <location>
        <position position="1"/>
    </location>
</feature>
<proteinExistence type="predicted"/>
<dbReference type="AlphaFoldDB" id="A0A5J9U622"/>
<feature type="compositionally biased region" description="Basic residues" evidence="1">
    <location>
        <begin position="808"/>
        <end position="820"/>
    </location>
</feature>
<dbReference type="SUPFAM" id="SSF81383">
    <property type="entry name" value="F-box domain"/>
    <property type="match status" value="1"/>
</dbReference>
<dbReference type="Pfam" id="PF23635">
    <property type="entry name" value="Beta-prop_AT5G49610-like"/>
    <property type="match status" value="1"/>
</dbReference>
<gene>
    <name evidence="4" type="ORF">EJB05_35127</name>
</gene>
<keyword evidence="5" id="KW-1185">Reference proteome</keyword>
<dbReference type="InterPro" id="IPR056594">
    <property type="entry name" value="AT5G49610-like_b-prop"/>
</dbReference>
<feature type="compositionally biased region" description="Low complexity" evidence="1">
    <location>
        <begin position="721"/>
        <end position="747"/>
    </location>
</feature>
<name>A0A5J9U622_9POAL</name>
<feature type="region of interest" description="Disordered" evidence="1">
    <location>
        <begin position="708"/>
        <end position="766"/>
    </location>
</feature>
<feature type="domain" description="F-box protein AT5G49610-like beta-propeller" evidence="3">
    <location>
        <begin position="181"/>
        <end position="322"/>
    </location>
</feature>
<feature type="chain" id="PRO_5023837449" description="F-box protein AT5G49610-like beta-propeller domain-containing protein" evidence="2">
    <location>
        <begin position="23"/>
        <end position="820"/>
    </location>
</feature>
<evidence type="ECO:0000256" key="2">
    <source>
        <dbReference type="SAM" id="SignalP"/>
    </source>
</evidence>
<evidence type="ECO:0000259" key="3">
    <source>
        <dbReference type="Pfam" id="PF23635"/>
    </source>
</evidence>
<evidence type="ECO:0000256" key="1">
    <source>
        <dbReference type="SAM" id="MobiDB-lite"/>
    </source>
</evidence>
<dbReference type="PANTHER" id="PTHR32133">
    <property type="entry name" value="OS07G0120400 PROTEIN"/>
    <property type="match status" value="1"/>
</dbReference>
<dbReference type="InterPro" id="IPR036047">
    <property type="entry name" value="F-box-like_dom_sf"/>
</dbReference>
<accession>A0A5J9U622</accession>
<comment type="caution">
    <text evidence="4">The sequence shown here is derived from an EMBL/GenBank/DDBJ whole genome shotgun (WGS) entry which is preliminary data.</text>
</comment>
<feature type="signal peptide" evidence="2">
    <location>
        <begin position="1"/>
        <end position="22"/>
    </location>
</feature>
<evidence type="ECO:0000313" key="5">
    <source>
        <dbReference type="Proteomes" id="UP000324897"/>
    </source>
</evidence>
<evidence type="ECO:0000313" key="4">
    <source>
        <dbReference type="EMBL" id="TVU19004.1"/>
    </source>
</evidence>
<dbReference type="Gramene" id="TVU19004">
    <property type="protein sequence ID" value="TVU19004"/>
    <property type="gene ID" value="EJB05_35127"/>
</dbReference>